<dbReference type="EMBL" id="AP014521">
    <property type="protein sequence ID" value="BAP58555.1"/>
    <property type="molecule type" value="Genomic_DNA"/>
</dbReference>
<feature type="binding site" evidence="5">
    <location>
        <position position="22"/>
    </location>
    <ligand>
        <name>substrate</name>
    </ligand>
</feature>
<keyword evidence="1 5" id="KW-0719">Serine esterase</keyword>
<evidence type="ECO:0000256" key="3">
    <source>
        <dbReference type="ARBA" id="ARBA00022756"/>
    </source>
</evidence>
<dbReference type="GO" id="GO:0009102">
    <property type="term" value="P:biotin biosynthetic process"/>
    <property type="evidence" value="ECO:0007669"/>
    <property type="project" value="UniProtKB-UniRule"/>
</dbReference>
<protein>
    <recommendedName>
        <fullName evidence="5">Pimeloyl-[acyl-carrier protein] methyl ester esterase</fullName>
        <ecNumber evidence="5">3.1.1.85</ecNumber>
    </recommendedName>
    <alternativeName>
        <fullName evidence="5">Biotin synthesis protein BioH</fullName>
    </alternativeName>
    <alternativeName>
        <fullName evidence="5">Carboxylesterase BioH</fullName>
    </alternativeName>
</protein>
<feature type="active site" description="Nucleophile" evidence="5">
    <location>
        <position position="82"/>
    </location>
</feature>
<dbReference type="RefSeq" id="WP_041062887.1">
    <property type="nucleotide sequence ID" value="NZ_AP014521.1"/>
</dbReference>
<comment type="catalytic activity">
    <reaction evidence="5">
        <text>6-carboxyhexanoyl-[ACP] methyl ester + H2O = 6-carboxyhexanoyl-[ACP] + methanol + H(+)</text>
        <dbReference type="Rhea" id="RHEA:42700"/>
        <dbReference type="Rhea" id="RHEA-COMP:9955"/>
        <dbReference type="Rhea" id="RHEA-COMP:10186"/>
        <dbReference type="ChEBI" id="CHEBI:15377"/>
        <dbReference type="ChEBI" id="CHEBI:15378"/>
        <dbReference type="ChEBI" id="CHEBI:17790"/>
        <dbReference type="ChEBI" id="CHEBI:78846"/>
        <dbReference type="ChEBI" id="CHEBI:82735"/>
        <dbReference type="EC" id="3.1.1.85"/>
    </reaction>
</comment>
<comment type="similarity">
    <text evidence="5">Belongs to the AB hydrolase superfamily. Carboxylesterase BioH family.</text>
</comment>
<feature type="binding site" evidence="5">
    <location>
        <begin position="82"/>
        <end position="83"/>
    </location>
    <ligand>
        <name>substrate</name>
    </ligand>
</feature>
<dbReference type="Proteomes" id="UP000031627">
    <property type="component" value="Chromosome"/>
</dbReference>
<keyword evidence="2 5" id="KW-0963">Cytoplasm</keyword>
<dbReference type="PANTHER" id="PTHR43798:SF31">
    <property type="entry name" value="AB HYDROLASE SUPERFAMILY PROTEIN YCLE"/>
    <property type="match status" value="1"/>
</dbReference>
<evidence type="ECO:0000256" key="1">
    <source>
        <dbReference type="ARBA" id="ARBA00022487"/>
    </source>
</evidence>
<proteinExistence type="inferred from homology"/>
<dbReference type="InterPro" id="IPR029058">
    <property type="entry name" value="AB_hydrolase_fold"/>
</dbReference>
<sequence>MQPLYWKIIGKGSLDLVLLHGWALNSKVWRNIVPLLNNHFKLHLIDLPGYGRSKECLAKNLNEIMNYIIPFLPKKSIILGWSLGGLIATQLTLNFPNRFYGMIIVSSSPCFIEKKNWPGIKKKLLNDFLKQLTENFIKTLKNFLKIQTFNTNILYKDMNILEKTLVKNSIPSIKTLSNGLNIIKKSDLRKKINTIKVPSLKIYGALDVLVPYRISNILDKNCMNTQSIIIKSAAHAPFISNPQLFCKHLVDFSNLILM</sequence>
<gene>
    <name evidence="5 7" type="primary">bioH</name>
    <name evidence="7" type="ORF">TGUWTKB_3150</name>
</gene>
<dbReference type="KEGG" id="sbw:TGUWTKB_3150"/>
<dbReference type="InterPro" id="IPR000073">
    <property type="entry name" value="AB_hydrolase_1"/>
</dbReference>
<feature type="binding site" evidence="5">
    <location>
        <position position="235"/>
    </location>
    <ligand>
        <name>substrate</name>
    </ligand>
</feature>
<dbReference type="NCBIfam" id="TIGR01738">
    <property type="entry name" value="bioH"/>
    <property type="match status" value="1"/>
</dbReference>
<evidence type="ECO:0000256" key="5">
    <source>
        <dbReference type="HAMAP-Rule" id="MF_01260"/>
    </source>
</evidence>
<evidence type="ECO:0000313" key="8">
    <source>
        <dbReference type="Proteomes" id="UP000031627"/>
    </source>
</evidence>
<feature type="binding site" evidence="5">
    <location>
        <begin position="143"/>
        <end position="147"/>
    </location>
    <ligand>
        <name>substrate</name>
    </ligand>
</feature>
<dbReference type="AlphaFoldDB" id="A0A090ARV5"/>
<dbReference type="HOGENOM" id="CLU_020336_12_2_6"/>
<dbReference type="GO" id="GO:0005737">
    <property type="term" value="C:cytoplasm"/>
    <property type="evidence" value="ECO:0007669"/>
    <property type="project" value="UniProtKB-SubCell"/>
</dbReference>
<dbReference type="InterPro" id="IPR050266">
    <property type="entry name" value="AB_hydrolase_sf"/>
</dbReference>
<comment type="pathway">
    <text evidence="5">Cofactor biosynthesis; biotin biosynthesis.</text>
</comment>
<feature type="active site" evidence="5">
    <location>
        <position position="207"/>
    </location>
</feature>
<dbReference type="STRING" id="1410383.TGUWTKB_3150"/>
<keyword evidence="4 5" id="KW-0378">Hydrolase</keyword>
<reference evidence="7 8" key="2">
    <citation type="journal article" date="2014" name="Curr. Biol.">
        <title>Symbiont-Supplemented Maternal Investment Underpinning Host's Ecological Adaptation.</title>
        <authorList>
            <person name="Kaiwa N."/>
            <person name="Hosokawa T."/>
            <person name="Nikoh N."/>
            <person name="Tanahashi M."/>
            <person name="Moriyama M."/>
            <person name="Meng X.Y."/>
            <person name="Maeda T."/>
            <person name="Yamaguchi K."/>
            <person name="Shigenobu S."/>
            <person name="Ito M."/>
            <person name="Fukatsu T."/>
        </authorList>
    </citation>
    <scope>NUCLEOTIDE SEQUENCE [LARGE SCALE GENOMIC DNA]</scope>
    <source>
        <strain evidence="7 8">UwTKB</strain>
    </source>
</reference>
<evidence type="ECO:0000256" key="4">
    <source>
        <dbReference type="ARBA" id="ARBA00022801"/>
    </source>
</evidence>
<organism evidence="7 8">
    <name type="scientific">Candidatus Tachikawaea gelatinosa</name>
    <dbReference type="NCBI Taxonomy" id="1410383"/>
    <lineage>
        <taxon>Bacteria</taxon>
        <taxon>Pseudomonadati</taxon>
        <taxon>Pseudomonadota</taxon>
        <taxon>Gammaproteobacteria</taxon>
        <taxon>Enterobacterales</taxon>
        <taxon>Enterobacteriaceae</taxon>
        <taxon>Candidatus Tachikawaea</taxon>
    </lineage>
</organism>
<comment type="subcellular location">
    <subcellularLocation>
        <location evidence="5">Cytoplasm</location>
    </subcellularLocation>
</comment>
<feature type="active site" evidence="5">
    <location>
        <position position="235"/>
    </location>
</feature>
<dbReference type="SUPFAM" id="SSF53474">
    <property type="entry name" value="alpha/beta-Hydrolases"/>
    <property type="match status" value="1"/>
</dbReference>
<dbReference type="Pfam" id="PF00561">
    <property type="entry name" value="Abhydrolase_1"/>
    <property type="match status" value="1"/>
</dbReference>
<keyword evidence="3 5" id="KW-0093">Biotin biosynthesis</keyword>
<dbReference type="GO" id="GO:0016020">
    <property type="term" value="C:membrane"/>
    <property type="evidence" value="ECO:0007669"/>
    <property type="project" value="TreeGrafter"/>
</dbReference>
<comment type="function">
    <text evidence="5">The physiological role of BioH is to remove the methyl group introduced by BioC when the pimeloyl moiety is complete. It allows to synthesize pimeloyl-ACP via the fatty acid synthetic pathway through the hydrolysis of the ester bonds of pimeloyl-ACP esters.</text>
</comment>
<dbReference type="PANTHER" id="PTHR43798">
    <property type="entry name" value="MONOACYLGLYCEROL LIPASE"/>
    <property type="match status" value="1"/>
</dbReference>
<dbReference type="HAMAP" id="MF_01260">
    <property type="entry name" value="Carboxylester"/>
    <property type="match status" value="1"/>
</dbReference>
<accession>A0A090ARV5</accession>
<dbReference type="GO" id="GO:0090499">
    <property type="term" value="F:pimelyl-[acyl-carrier protein] methyl ester esterase activity"/>
    <property type="evidence" value="ECO:0007669"/>
    <property type="project" value="UniProtKB-EC"/>
</dbReference>
<dbReference type="Gene3D" id="3.40.50.1820">
    <property type="entry name" value="alpha/beta hydrolase"/>
    <property type="match status" value="1"/>
</dbReference>
<reference evidence="8" key="1">
    <citation type="submission" date="2013-11" db="EMBL/GenBank/DDBJ databases">
        <title>Symbiont-containing voluminous jelly as an extraordinary maternal gift for overwintering insect nymphs.</title>
        <authorList>
            <person name="Kaiwa N."/>
            <person name="Hosokawa T."/>
            <person name="Nikoh N."/>
            <person name="Meng X.Y."/>
            <person name="Tanahashi M."/>
            <person name="Moriyama M."/>
            <person name="Maeda T."/>
            <person name="Yamaguchi K."/>
            <person name="Shigenobu S."/>
            <person name="Ito M."/>
            <person name="Fukatsu T."/>
        </authorList>
    </citation>
    <scope>NUCLEOTIDE SEQUENCE [LARGE SCALE GENOMIC DNA]</scope>
    <source>
        <strain evidence="8">UwTKB</strain>
    </source>
</reference>
<feature type="domain" description="AB hydrolase-1" evidence="6">
    <location>
        <begin position="16"/>
        <end position="242"/>
    </location>
</feature>
<evidence type="ECO:0000256" key="2">
    <source>
        <dbReference type="ARBA" id="ARBA00022490"/>
    </source>
</evidence>
<dbReference type="UniPathway" id="UPA00078"/>
<comment type="subunit">
    <text evidence="5">Monomer.</text>
</comment>
<dbReference type="OrthoDB" id="9780744at2"/>
<evidence type="ECO:0000313" key="7">
    <source>
        <dbReference type="EMBL" id="BAP58555.1"/>
    </source>
</evidence>
<dbReference type="InterPro" id="IPR010076">
    <property type="entry name" value="BioH"/>
</dbReference>
<name>A0A090ARV5_9ENTR</name>
<evidence type="ECO:0000259" key="6">
    <source>
        <dbReference type="Pfam" id="PF00561"/>
    </source>
</evidence>
<keyword evidence="8" id="KW-1185">Reference proteome</keyword>
<dbReference type="EC" id="3.1.1.85" evidence="5"/>